<dbReference type="Proteomes" id="UP001232445">
    <property type="component" value="Unassembled WGS sequence"/>
</dbReference>
<reference evidence="5 6" key="1">
    <citation type="submission" date="2023-07" db="EMBL/GenBank/DDBJ databases">
        <title>Genomic Encyclopedia of Type Strains, Phase IV (KMG-IV): sequencing the most valuable type-strain genomes for metagenomic binning, comparative biology and taxonomic classification.</title>
        <authorList>
            <person name="Goeker M."/>
        </authorList>
    </citation>
    <scope>NUCLEOTIDE SEQUENCE [LARGE SCALE GENOMIC DNA]</scope>
    <source>
        <strain evidence="5 6">DSM 17740</strain>
    </source>
</reference>
<feature type="domain" description="Rv2993c-like N-terminal" evidence="4">
    <location>
        <begin position="4"/>
        <end position="41"/>
    </location>
</feature>
<evidence type="ECO:0000313" key="6">
    <source>
        <dbReference type="Proteomes" id="UP001232445"/>
    </source>
</evidence>
<accession>A0ABU0CPL8</accession>
<proteinExistence type="inferred from homology"/>
<evidence type="ECO:0000259" key="3">
    <source>
        <dbReference type="Pfam" id="PF01557"/>
    </source>
</evidence>
<dbReference type="PANTHER" id="PTHR42796">
    <property type="entry name" value="FUMARYLACETOACETATE HYDROLASE DOMAIN-CONTAINING PROTEIN 2A-RELATED"/>
    <property type="match status" value="1"/>
</dbReference>
<evidence type="ECO:0000256" key="1">
    <source>
        <dbReference type="ARBA" id="ARBA00010211"/>
    </source>
</evidence>
<dbReference type="Gene3D" id="3.90.850.10">
    <property type="entry name" value="Fumarylacetoacetase-like, C-terminal domain"/>
    <property type="match status" value="1"/>
</dbReference>
<comment type="similarity">
    <text evidence="1">Belongs to the FAH family.</text>
</comment>
<dbReference type="InterPro" id="IPR011234">
    <property type="entry name" value="Fumarylacetoacetase-like_C"/>
</dbReference>
<dbReference type="InterPro" id="IPR051121">
    <property type="entry name" value="FAH"/>
</dbReference>
<sequence length="321" mass="36127">MGYHLVRYQHQGRIKWGIVKEEIIYEITGTYDTLASFLRTGVDEAKNILSTKDPMRRSFAEVEILSPVTEPAQIVCQGANYGAHREEAGLTGQRPPFNLIFTKASSSMVGAYHDIYLPDHVQLLDYEIEVGLVIGKEITEPIKVTIENLHQYVVGVVLGNDISARDIQLAEGQWFKGKSFRTFCPVGPFLYLFDQDEAHYIHNLELTLSVNGQVRQTSNTAFMLYKPEETLTHLSQIMNLYPGDLLLTGTPGGVALKLTSEELETLWNPFAPYDEKMELIIKSQKNNPDYLKVGDVIKCTAKSTDGKINLGTQENRIVRKS</sequence>
<dbReference type="RefSeq" id="WP_307336576.1">
    <property type="nucleotide sequence ID" value="NZ_JAUSUQ010000003.1"/>
</dbReference>
<dbReference type="Pfam" id="PF10370">
    <property type="entry name" value="Rv2993c-like_N"/>
    <property type="match status" value="1"/>
</dbReference>
<dbReference type="InterPro" id="IPR036663">
    <property type="entry name" value="Fumarylacetoacetase_C_sf"/>
</dbReference>
<dbReference type="PANTHER" id="PTHR42796:SF4">
    <property type="entry name" value="FUMARYLACETOACETATE HYDROLASE DOMAIN-CONTAINING PROTEIN 2A"/>
    <property type="match status" value="1"/>
</dbReference>
<protein>
    <submittedName>
        <fullName evidence="5">2-keto-4-pentenoate hydratase/2-oxohepta-3-ene-1,7-dioic acid hydratase in catechol pathway</fullName>
    </submittedName>
</protein>
<evidence type="ECO:0000256" key="2">
    <source>
        <dbReference type="ARBA" id="ARBA00022723"/>
    </source>
</evidence>
<dbReference type="Pfam" id="PF01557">
    <property type="entry name" value="FAA_hydrolase"/>
    <property type="match status" value="1"/>
</dbReference>
<name>A0ABU0CPL8_9BACI</name>
<organism evidence="5 6">
    <name type="scientific">Caldalkalibacillus uzonensis</name>
    <dbReference type="NCBI Taxonomy" id="353224"/>
    <lineage>
        <taxon>Bacteria</taxon>
        <taxon>Bacillati</taxon>
        <taxon>Bacillota</taxon>
        <taxon>Bacilli</taxon>
        <taxon>Bacillales</taxon>
        <taxon>Bacillaceae</taxon>
        <taxon>Caldalkalibacillus</taxon>
    </lineage>
</organism>
<keyword evidence="6" id="KW-1185">Reference proteome</keyword>
<gene>
    <name evidence="5" type="ORF">J2S00_001146</name>
</gene>
<evidence type="ECO:0000313" key="5">
    <source>
        <dbReference type="EMBL" id="MDQ0338362.1"/>
    </source>
</evidence>
<dbReference type="EMBL" id="JAUSUQ010000003">
    <property type="protein sequence ID" value="MDQ0338362.1"/>
    <property type="molecule type" value="Genomic_DNA"/>
</dbReference>
<dbReference type="InterPro" id="IPR018833">
    <property type="entry name" value="Rv2993c-like_N"/>
</dbReference>
<comment type="caution">
    <text evidence="5">The sequence shown here is derived from an EMBL/GenBank/DDBJ whole genome shotgun (WGS) entry which is preliminary data.</text>
</comment>
<dbReference type="SUPFAM" id="SSF56529">
    <property type="entry name" value="FAH"/>
    <property type="match status" value="1"/>
</dbReference>
<evidence type="ECO:0000259" key="4">
    <source>
        <dbReference type="Pfam" id="PF10370"/>
    </source>
</evidence>
<keyword evidence="2" id="KW-0479">Metal-binding</keyword>
<feature type="domain" description="Fumarylacetoacetase-like C-terminal" evidence="3">
    <location>
        <begin position="73"/>
        <end position="318"/>
    </location>
</feature>